<dbReference type="EMBL" id="JADOTX010000001">
    <property type="protein sequence ID" value="MBG6066318.1"/>
    <property type="molecule type" value="Genomic_DNA"/>
</dbReference>
<name>A0ABS0JGY6_9ACTN</name>
<gene>
    <name evidence="1" type="ORF">IW248_002605</name>
</gene>
<comment type="caution">
    <text evidence="1">The sequence shown here is derived from an EMBL/GenBank/DDBJ whole genome shotgun (WGS) entry which is preliminary data.</text>
</comment>
<sequence length="152" mass="16453">MSDPKMQVRARVRHEPDRSYTVMVEGPDGEVEVGRTGRTADLWALAQAGAARLFGESLGADNLTLHVPQPPYGQDGQWVRIITVENTDDPWESADIGVLAQAHWFGHEGAWFVTVTGTGTSIVPSEHLDFEPVVTDEQVAAFHTYIAAAAAG</sequence>
<dbReference type="Proteomes" id="UP000614915">
    <property type="component" value="Unassembled WGS sequence"/>
</dbReference>
<dbReference type="RefSeq" id="WP_196927188.1">
    <property type="nucleotide sequence ID" value="NZ_JADOTX010000001.1"/>
</dbReference>
<evidence type="ECO:0000313" key="2">
    <source>
        <dbReference type="Proteomes" id="UP000614915"/>
    </source>
</evidence>
<keyword evidence="2" id="KW-1185">Reference proteome</keyword>
<accession>A0ABS0JGY6</accession>
<evidence type="ECO:0000313" key="1">
    <source>
        <dbReference type="EMBL" id="MBG6066318.1"/>
    </source>
</evidence>
<protein>
    <submittedName>
        <fullName evidence="1">Uncharacterized protein</fullName>
    </submittedName>
</protein>
<organism evidence="1 2">
    <name type="scientific">Micromonospora ureilytica</name>
    <dbReference type="NCBI Taxonomy" id="709868"/>
    <lineage>
        <taxon>Bacteria</taxon>
        <taxon>Bacillati</taxon>
        <taxon>Actinomycetota</taxon>
        <taxon>Actinomycetes</taxon>
        <taxon>Micromonosporales</taxon>
        <taxon>Micromonosporaceae</taxon>
        <taxon>Micromonospora</taxon>
    </lineage>
</organism>
<reference evidence="1 2" key="1">
    <citation type="submission" date="2020-11" db="EMBL/GenBank/DDBJ databases">
        <title>Sequencing the genomes of 1000 actinobacteria strains.</title>
        <authorList>
            <person name="Klenk H.-P."/>
        </authorList>
    </citation>
    <scope>NUCLEOTIDE SEQUENCE [LARGE SCALE GENOMIC DNA]</scope>
    <source>
        <strain evidence="1 2">DSM 101692</strain>
    </source>
</reference>
<proteinExistence type="predicted"/>